<evidence type="ECO:0000256" key="1">
    <source>
        <dbReference type="SAM" id="MobiDB-lite"/>
    </source>
</evidence>
<evidence type="ECO:0000259" key="3">
    <source>
        <dbReference type="Pfam" id="PF05569"/>
    </source>
</evidence>
<reference evidence="4 5" key="1">
    <citation type="submission" date="2015-04" db="EMBL/GenBank/DDBJ databases">
        <title>Draft genome sequence of bacteremic isolate Catabacter hongkongensis type strain HKU16T.</title>
        <authorList>
            <person name="Lau S.K."/>
            <person name="Teng J.L."/>
            <person name="Huang Y."/>
            <person name="Curreem S.O."/>
            <person name="Tsui S.K."/>
            <person name="Woo P.C."/>
        </authorList>
    </citation>
    <scope>NUCLEOTIDE SEQUENCE [LARGE SCALE GENOMIC DNA]</scope>
    <source>
        <strain evidence="4 5">HKU16</strain>
    </source>
</reference>
<dbReference type="InterPro" id="IPR052173">
    <property type="entry name" value="Beta-lactam_resp_regulator"/>
</dbReference>
<feature type="region of interest" description="Disordered" evidence="1">
    <location>
        <begin position="374"/>
        <end position="398"/>
    </location>
</feature>
<dbReference type="CDD" id="cd07341">
    <property type="entry name" value="M56_BlaR1_MecR1_like"/>
    <property type="match status" value="1"/>
</dbReference>
<keyword evidence="2" id="KW-0472">Membrane</keyword>
<feature type="compositionally biased region" description="Low complexity" evidence="1">
    <location>
        <begin position="384"/>
        <end position="394"/>
    </location>
</feature>
<feature type="region of interest" description="Disordered" evidence="1">
    <location>
        <begin position="961"/>
        <end position="1010"/>
    </location>
</feature>
<feature type="compositionally biased region" description="Low complexity" evidence="1">
    <location>
        <begin position="118"/>
        <end position="131"/>
    </location>
</feature>
<dbReference type="PANTHER" id="PTHR34978:SF3">
    <property type="entry name" value="SLR0241 PROTEIN"/>
    <property type="match status" value="1"/>
</dbReference>
<dbReference type="Proteomes" id="UP000034076">
    <property type="component" value="Unassembled WGS sequence"/>
</dbReference>
<name>A0A0M2NLQ5_9FIRM</name>
<feature type="region of interest" description="Disordered" evidence="1">
    <location>
        <begin position="69"/>
        <end position="93"/>
    </location>
</feature>
<feature type="domain" description="Peptidase M56" evidence="3">
    <location>
        <begin position="7"/>
        <end position="336"/>
    </location>
</feature>
<feature type="transmembrane region" description="Helical" evidence="2">
    <location>
        <begin position="6"/>
        <end position="24"/>
    </location>
</feature>
<dbReference type="RefSeq" id="WP_046443414.1">
    <property type="nucleotide sequence ID" value="NZ_LAYJ01000088.1"/>
</dbReference>
<dbReference type="InterPro" id="IPR008756">
    <property type="entry name" value="Peptidase_M56"/>
</dbReference>
<evidence type="ECO:0000313" key="5">
    <source>
        <dbReference type="Proteomes" id="UP000034076"/>
    </source>
</evidence>
<keyword evidence="2" id="KW-0812">Transmembrane</keyword>
<sequence length="1010" mass="111173">MTVLENVVSISVYAAVIFCCIMLFKQFGKNKISPVLQFVLWFVLIARLVIPFTADSGFRLMTVPAGQQAPEAVQSEPAETKQESAATTGPIQAGQNDGAADGAVLQEQQQPSQTTGKEATTQQSASQQISTEEQETSKPVLGTGQLILVIWLAGALVIGIGMLALRTGMNRGIRKGAVLPDKRIDDIFKSCRQELGIKGNIRLRLCSILSTPALTVAFRPELLLPLDLFSEDENILRYAILHELTHWKRKDHWVRILMNAIKIIWWFHPVVWLADRQIMMDMESACDSMVVRDMHSEEKKCYANTILSMFAKTDHPGYVLGMALRTDKKVVEKRIRGIYMKQKTKRSVKLAAILLCAVMAVACFTTACTPAKAEDTETPEMVEAASASSAGASATEMPAEHITKTLDTENEGIKINIDADVIRPTNSTIPVRGYETREFTQQDVDNAIKAIMGDKEFYAPIRTKADIQKEIDEMEPAGQGTIDGLREELETAPETAEKRPANTTLTHKEAVGEDIGDGELQHSFNMTWDEVTVWAGDMDSPDTLSIRANSNLGDSGLWYTGGGRSYYDAQAPTTLWNSVQAGQGEEARGMDLTRVQAEEQAVKIAQALDPQMKLVLTELVPIVDNLPFDEEEYDADPEAYAQKQNEWRAQSDEQAKTAPQIYRFTFEREVDGVPVTYTNSFDYTYMDGTPNIVGEDGHRVAYEQMQIMLDNDGIVKMNWTSPGKAGEAGEKITPVSVDEAIGIMQKNILKMDMLLSEPADELKGFGVLTGSADINRITLGYARVMNDDGSFSIVPAWDFFGDFHISRNGEDMGTSNNYATNDPSNSLITINAKDGSLILREGIPFYWINNGWTDGQQELRNDAVTGTASVSKTSVQAGEKVRFTFILSNSSGEDIENCTLFAPPLQNGERLGDTFSIVSGNRKTVTWTYEPTESITVKPTFRYTLDGEERELSLAELNIKVEGSAAPTPTPSAGETPQTTSTPMPQPAPTPTPEPWPVPTPTPAPSQQES</sequence>
<dbReference type="AlphaFoldDB" id="A0A0M2NLQ5"/>
<dbReference type="PANTHER" id="PTHR34978">
    <property type="entry name" value="POSSIBLE SENSOR-TRANSDUCER PROTEIN BLAR"/>
    <property type="match status" value="1"/>
</dbReference>
<dbReference type="STRING" id="270498.CHK_1562"/>
<dbReference type="Pfam" id="PF19499">
    <property type="entry name" value="DUF6034"/>
    <property type="match status" value="1"/>
</dbReference>
<dbReference type="EMBL" id="LAYJ01000088">
    <property type="protein sequence ID" value="KKI51175.1"/>
    <property type="molecule type" value="Genomic_DNA"/>
</dbReference>
<gene>
    <name evidence="4" type="ORF">CHK_1562</name>
</gene>
<dbReference type="Pfam" id="PF05569">
    <property type="entry name" value="Peptidase_M56"/>
    <property type="match status" value="1"/>
</dbReference>
<dbReference type="InterPro" id="IPR046098">
    <property type="entry name" value="DUF6034"/>
</dbReference>
<proteinExistence type="predicted"/>
<feature type="region of interest" description="Disordered" evidence="1">
    <location>
        <begin position="105"/>
        <end position="136"/>
    </location>
</feature>
<comment type="caution">
    <text evidence="4">The sequence shown here is derived from an EMBL/GenBank/DDBJ whole genome shotgun (WGS) entry which is preliminary data.</text>
</comment>
<keyword evidence="2" id="KW-1133">Transmembrane helix</keyword>
<evidence type="ECO:0000256" key="2">
    <source>
        <dbReference type="SAM" id="Phobius"/>
    </source>
</evidence>
<feature type="transmembrane region" description="Helical" evidence="2">
    <location>
        <begin position="36"/>
        <end position="54"/>
    </location>
</feature>
<accession>A0A0M2NLQ5</accession>
<feature type="compositionally biased region" description="Pro residues" evidence="1">
    <location>
        <begin position="984"/>
        <end position="1004"/>
    </location>
</feature>
<keyword evidence="5" id="KW-1185">Reference proteome</keyword>
<feature type="transmembrane region" description="Helical" evidence="2">
    <location>
        <begin position="146"/>
        <end position="165"/>
    </location>
</feature>
<feature type="compositionally biased region" description="Polar residues" evidence="1">
    <location>
        <begin position="106"/>
        <end position="117"/>
    </location>
</feature>
<dbReference type="OrthoDB" id="9770467at2"/>
<organism evidence="4 5">
    <name type="scientific">Christensenella hongkongensis</name>
    <dbReference type="NCBI Taxonomy" id="270498"/>
    <lineage>
        <taxon>Bacteria</taxon>
        <taxon>Bacillati</taxon>
        <taxon>Bacillota</taxon>
        <taxon>Clostridia</taxon>
        <taxon>Christensenellales</taxon>
        <taxon>Christensenellaceae</taxon>
        <taxon>Christensenella</taxon>
    </lineage>
</organism>
<protein>
    <submittedName>
        <fullName evidence="4">Regulatory sensor-transducer, BlaR1/MecR1 family</fullName>
    </submittedName>
</protein>
<evidence type="ECO:0000313" key="4">
    <source>
        <dbReference type="EMBL" id="KKI51175.1"/>
    </source>
</evidence>